<accession>A0A5B8G686</accession>
<geneLocation type="plasmid" evidence="3">
    <name>pd4m1c</name>
</geneLocation>
<name>A0A5B8G686_9RHOB</name>
<reference evidence="2 3" key="1">
    <citation type="submission" date="2019-06" db="EMBL/GenBank/DDBJ databases">
        <title>Genome sequence of Rhodobacteraceae bacterium D4M1.</title>
        <authorList>
            <person name="Cao J."/>
        </authorList>
    </citation>
    <scope>NUCLEOTIDE SEQUENCE [LARGE SCALE GENOMIC DNA]</scope>
    <source>
        <strain evidence="2 3">D4M1</strain>
        <plasmid evidence="3">pd4m1c</plasmid>
    </source>
</reference>
<protein>
    <submittedName>
        <fullName evidence="2">Uncharacterized protein</fullName>
    </submittedName>
</protein>
<feature type="region of interest" description="Disordered" evidence="1">
    <location>
        <begin position="40"/>
        <end position="82"/>
    </location>
</feature>
<evidence type="ECO:0000313" key="3">
    <source>
        <dbReference type="Proteomes" id="UP000305888"/>
    </source>
</evidence>
<dbReference type="EMBL" id="CP040821">
    <property type="protein sequence ID" value="QDL94613.1"/>
    <property type="molecule type" value="Genomic_DNA"/>
</dbReference>
<evidence type="ECO:0000313" key="2">
    <source>
        <dbReference type="EMBL" id="QDL94613.1"/>
    </source>
</evidence>
<evidence type="ECO:0000256" key="1">
    <source>
        <dbReference type="SAM" id="MobiDB-lite"/>
    </source>
</evidence>
<keyword evidence="2" id="KW-0614">Plasmid</keyword>
<gene>
    <name evidence="2" type="ORF">FDP22_22340</name>
</gene>
<sequence length="82" mass="8190">MAMAMSSAKAAGAPPTAMPAATRAPRIRDLICVSSLEGSGLLAGRGRGSSHASNAPSGRRHRPAAACPSGEQVRTGPPTQLV</sequence>
<dbReference type="Proteomes" id="UP000305888">
    <property type="component" value="Plasmid pD4M1C"/>
</dbReference>
<organism evidence="2 3">
    <name type="scientific">Paroceanicella profunda</name>
    <dbReference type="NCBI Taxonomy" id="2579971"/>
    <lineage>
        <taxon>Bacteria</taxon>
        <taxon>Pseudomonadati</taxon>
        <taxon>Pseudomonadota</taxon>
        <taxon>Alphaproteobacteria</taxon>
        <taxon>Rhodobacterales</taxon>
        <taxon>Paracoccaceae</taxon>
        <taxon>Paroceanicella</taxon>
    </lineage>
</organism>
<feature type="region of interest" description="Disordered" evidence="1">
    <location>
        <begin position="1"/>
        <end position="24"/>
    </location>
</feature>
<keyword evidence="3" id="KW-1185">Reference proteome</keyword>
<dbReference type="AlphaFoldDB" id="A0A5B8G686"/>
<proteinExistence type="predicted"/>
<dbReference type="KEGG" id="ppru:FDP22_22340"/>